<comment type="caution">
    <text evidence="3">The sequence shown here is derived from an EMBL/GenBank/DDBJ whole genome shotgun (WGS) entry which is preliminary data.</text>
</comment>
<dbReference type="EMBL" id="NIDE01000001">
    <property type="protein sequence ID" value="OWK46500.1"/>
    <property type="molecule type" value="Genomic_DNA"/>
</dbReference>
<keyword evidence="3" id="KW-0489">Methyltransferase</keyword>
<evidence type="ECO:0000313" key="4">
    <source>
        <dbReference type="Proteomes" id="UP000214646"/>
    </source>
</evidence>
<dbReference type="Gene3D" id="1.10.287.1490">
    <property type="match status" value="1"/>
</dbReference>
<feature type="coiled-coil region" evidence="1">
    <location>
        <begin position="209"/>
        <end position="285"/>
    </location>
</feature>
<dbReference type="GO" id="GO:0008168">
    <property type="term" value="F:methyltransferase activity"/>
    <property type="evidence" value="ECO:0007669"/>
    <property type="project" value="UniProtKB-KW"/>
</dbReference>
<dbReference type="Pfam" id="PF05050">
    <property type="entry name" value="Methyltransf_21"/>
    <property type="match status" value="1"/>
</dbReference>
<organism evidence="3 4">
    <name type="scientific">Fimbriiglobus ruber</name>
    <dbReference type="NCBI Taxonomy" id="1908690"/>
    <lineage>
        <taxon>Bacteria</taxon>
        <taxon>Pseudomonadati</taxon>
        <taxon>Planctomycetota</taxon>
        <taxon>Planctomycetia</taxon>
        <taxon>Gemmatales</taxon>
        <taxon>Gemmataceae</taxon>
        <taxon>Fimbriiglobus</taxon>
    </lineage>
</organism>
<dbReference type="SUPFAM" id="SSF53335">
    <property type="entry name" value="S-adenosyl-L-methionine-dependent methyltransferases"/>
    <property type="match status" value="1"/>
</dbReference>
<reference evidence="4" key="1">
    <citation type="submission" date="2017-06" db="EMBL/GenBank/DDBJ databases">
        <title>Genome analysis of Fimbriiglobus ruber SP5, the first member of the order Planctomycetales with confirmed chitinolytic capability.</title>
        <authorList>
            <person name="Ravin N.V."/>
            <person name="Rakitin A.L."/>
            <person name="Ivanova A.A."/>
            <person name="Beletsky A.V."/>
            <person name="Kulichevskaya I.S."/>
            <person name="Mardanov A.V."/>
            <person name="Dedysh S.N."/>
        </authorList>
    </citation>
    <scope>NUCLEOTIDE SEQUENCE [LARGE SCALE GENOMIC DNA]</scope>
    <source>
        <strain evidence="4">SP5</strain>
    </source>
</reference>
<evidence type="ECO:0000259" key="2">
    <source>
        <dbReference type="Pfam" id="PF05050"/>
    </source>
</evidence>
<dbReference type="InterPro" id="IPR029063">
    <property type="entry name" value="SAM-dependent_MTases_sf"/>
</dbReference>
<dbReference type="AlphaFoldDB" id="A0A225DY90"/>
<dbReference type="GO" id="GO:0032259">
    <property type="term" value="P:methylation"/>
    <property type="evidence" value="ECO:0007669"/>
    <property type="project" value="UniProtKB-KW"/>
</dbReference>
<gene>
    <name evidence="3" type="ORF">FRUB_00199</name>
</gene>
<accession>A0A225DY90</accession>
<dbReference type="InterPro" id="IPR006342">
    <property type="entry name" value="FkbM_mtfrase"/>
</dbReference>
<proteinExistence type="predicted"/>
<protein>
    <submittedName>
        <fullName evidence="3">SAM-dependent methyltransferase</fullName>
    </submittedName>
</protein>
<dbReference type="Gene3D" id="3.40.50.150">
    <property type="entry name" value="Vaccinia Virus protein VP39"/>
    <property type="match status" value="1"/>
</dbReference>
<dbReference type="Proteomes" id="UP000214646">
    <property type="component" value="Unassembled WGS sequence"/>
</dbReference>
<keyword evidence="4" id="KW-1185">Reference proteome</keyword>
<keyword evidence="3" id="KW-0808">Transferase</keyword>
<keyword evidence="1" id="KW-0175">Coiled coil</keyword>
<feature type="domain" description="Methyltransferase FkbM" evidence="2">
    <location>
        <begin position="21"/>
        <end position="177"/>
    </location>
</feature>
<name>A0A225DY90_9BACT</name>
<evidence type="ECO:0000313" key="3">
    <source>
        <dbReference type="EMBL" id="OWK46500.1"/>
    </source>
</evidence>
<evidence type="ECO:0000256" key="1">
    <source>
        <dbReference type="SAM" id="Coils"/>
    </source>
</evidence>
<sequence length="333" mass="36086">MARALLPADAGFYIAVGSGGSVEESVTAPFYDSGWSGINVEAQEEPFQRLTAARPRDCNLPVVLAEKSGTCTLYAAPTRVGWATASAVVAADLAASGITVYPREVRAATLAEVCAEYVRGEISFLKIDASGEERGVLLGGDFRTWRPRVVLFEGTRHVSSAPNFELWEDVLLDSDYQFATRDGTDRYYVRAEDEALIPALQVPADALQAREYQSRLLAAEAEAADSRRMLAALQAQVVTAGREIEALRAKLADQTRESASVREQRDAALETAGRVQAEIEALKTEAAVRTGDREALLAAHAALRGQFEAVRARLTNFRKAFTPPNPPIDKRTG</sequence>